<gene>
    <name evidence="2" type="ORF">CYMTET_20225</name>
</gene>
<proteinExistence type="predicted"/>
<dbReference type="EMBL" id="LGRX02009758">
    <property type="protein sequence ID" value="KAK3271427.1"/>
    <property type="molecule type" value="Genomic_DNA"/>
</dbReference>
<evidence type="ECO:0000313" key="3">
    <source>
        <dbReference type="Proteomes" id="UP001190700"/>
    </source>
</evidence>
<accession>A0AAE0L4D7</accession>
<dbReference type="AlphaFoldDB" id="A0AAE0L4D7"/>
<organism evidence="2 3">
    <name type="scientific">Cymbomonas tetramitiformis</name>
    <dbReference type="NCBI Taxonomy" id="36881"/>
    <lineage>
        <taxon>Eukaryota</taxon>
        <taxon>Viridiplantae</taxon>
        <taxon>Chlorophyta</taxon>
        <taxon>Pyramimonadophyceae</taxon>
        <taxon>Pyramimonadales</taxon>
        <taxon>Pyramimonadaceae</taxon>
        <taxon>Cymbomonas</taxon>
    </lineage>
</organism>
<feature type="region of interest" description="Disordered" evidence="1">
    <location>
        <begin position="1"/>
        <end position="20"/>
    </location>
</feature>
<evidence type="ECO:0000256" key="1">
    <source>
        <dbReference type="SAM" id="MobiDB-lite"/>
    </source>
</evidence>
<reference evidence="2 3" key="1">
    <citation type="journal article" date="2015" name="Genome Biol. Evol.">
        <title>Comparative Genomics of a Bacterivorous Green Alga Reveals Evolutionary Causalities and Consequences of Phago-Mixotrophic Mode of Nutrition.</title>
        <authorList>
            <person name="Burns J.A."/>
            <person name="Paasch A."/>
            <person name="Narechania A."/>
            <person name="Kim E."/>
        </authorList>
    </citation>
    <scope>NUCLEOTIDE SEQUENCE [LARGE SCALE GENOMIC DNA]</scope>
    <source>
        <strain evidence="2 3">PLY_AMNH</strain>
    </source>
</reference>
<evidence type="ECO:0000313" key="2">
    <source>
        <dbReference type="EMBL" id="KAK3271427.1"/>
    </source>
</evidence>
<comment type="caution">
    <text evidence="2">The sequence shown here is derived from an EMBL/GenBank/DDBJ whole genome shotgun (WGS) entry which is preliminary data.</text>
</comment>
<name>A0AAE0L4D7_9CHLO</name>
<sequence length="109" mass="11613">MMVGIAAPPAAQHAPGSIAAQAGCPSSCAELQPTTVLRAYRLSSRAQPQPIALQAWCSSSSAEEEQCTEEADAAFCDWGRIDELTRVHKDARPEQGVLSRPSLKAYADE</sequence>
<dbReference type="Proteomes" id="UP001190700">
    <property type="component" value="Unassembled WGS sequence"/>
</dbReference>
<keyword evidence="3" id="KW-1185">Reference proteome</keyword>
<protein>
    <submittedName>
        <fullName evidence="2">Uncharacterized protein</fullName>
    </submittedName>
</protein>